<evidence type="ECO:0000313" key="1">
    <source>
        <dbReference type="EMBL" id="EEG88833.1"/>
    </source>
</evidence>
<dbReference type="EMBL" id="ABVR01000042">
    <property type="protein sequence ID" value="EEG88833.1"/>
    <property type="molecule type" value="Genomic_DNA"/>
</dbReference>
<organism evidence="1 2">
    <name type="scientific">Coprococcus comes ATCC 27758</name>
    <dbReference type="NCBI Taxonomy" id="470146"/>
    <lineage>
        <taxon>Bacteria</taxon>
        <taxon>Bacillati</taxon>
        <taxon>Bacillota</taxon>
        <taxon>Clostridia</taxon>
        <taxon>Lachnospirales</taxon>
        <taxon>Lachnospiraceae</taxon>
        <taxon>Coprococcus</taxon>
    </lineage>
</organism>
<dbReference type="AlphaFoldDB" id="C0BCN2"/>
<evidence type="ECO:0000313" key="2">
    <source>
        <dbReference type="Proteomes" id="UP000003793"/>
    </source>
</evidence>
<name>C0BCN2_9FIRM</name>
<accession>C0BCN2</accession>
<reference evidence="1 2" key="1">
    <citation type="submission" date="2009-02" db="EMBL/GenBank/DDBJ databases">
        <authorList>
            <person name="Fulton L."/>
            <person name="Clifton S."/>
            <person name="Fulton B."/>
            <person name="Xu J."/>
            <person name="Minx P."/>
            <person name="Pepin K.H."/>
            <person name="Johnson M."/>
            <person name="Bhonagiri V."/>
            <person name="Nash W.E."/>
            <person name="Mardis E.R."/>
            <person name="Wilson R.K."/>
        </authorList>
    </citation>
    <scope>NUCLEOTIDE SEQUENCE [LARGE SCALE GENOMIC DNA]</scope>
    <source>
        <strain evidence="1 2">ATCC 27758</strain>
    </source>
</reference>
<proteinExistence type="predicted"/>
<comment type="caution">
    <text evidence="1">The sequence shown here is derived from an EMBL/GenBank/DDBJ whole genome shotgun (WGS) entry which is preliminary data.</text>
</comment>
<gene>
    <name evidence="1" type="ORF">COPCOM_02923</name>
</gene>
<dbReference type="Proteomes" id="UP000003793">
    <property type="component" value="Unassembled WGS sequence"/>
</dbReference>
<dbReference type="HOGENOM" id="CLU_051469_2_0_9"/>
<reference evidence="1 2" key="2">
    <citation type="submission" date="2009-03" db="EMBL/GenBank/DDBJ databases">
        <title>Draft genome sequence of Coprococcus comes (ATCC 27758).</title>
        <authorList>
            <person name="Sudarsanam P."/>
            <person name="Ley R."/>
            <person name="Guruge J."/>
            <person name="Turnbaugh P.J."/>
            <person name="Mahowald M."/>
            <person name="Liep D."/>
            <person name="Gordon J."/>
        </authorList>
    </citation>
    <scope>NUCLEOTIDE SEQUENCE [LARGE SCALE GENOMIC DNA]</scope>
    <source>
        <strain evidence="1 2">ATCC 27758</strain>
    </source>
</reference>
<protein>
    <submittedName>
        <fullName evidence="1">Putative sporulation integral membrane protein YlbJ</fullName>
    </submittedName>
</protein>
<sequence>MQKNTAGIHDENKKTVCVFSDRTFPSDAFSPETVATGAANGLLLWYRQVLPVLFPFLLITGLLIRTESISLINHALFPILKPFLGISEKASFSVVCGFLCGFPVGAKSCSDLTDKGEISSAEGEYLLSFCNNVSPAFLTGYVAVQSLKQPEMAQICLLFPILAALCCSFLFRRWYLPRNPFAVVEEQADPRQFLPFSEALDESILSACDSITKIGGYMIVFSVLISFMAELSFQNFFWKLLLLPGVELTGGIRMLCQLDLTSELRFLLIMAHCSFGGVCALFQTKCMIRSQNWSFPRYIAEKLITAMVTSLFACCYMKLFG</sequence>